<organism evidence="1 2">
    <name type="scientific">Mycena albidolilacea</name>
    <dbReference type="NCBI Taxonomy" id="1033008"/>
    <lineage>
        <taxon>Eukaryota</taxon>
        <taxon>Fungi</taxon>
        <taxon>Dikarya</taxon>
        <taxon>Basidiomycota</taxon>
        <taxon>Agaricomycotina</taxon>
        <taxon>Agaricomycetes</taxon>
        <taxon>Agaricomycetidae</taxon>
        <taxon>Agaricales</taxon>
        <taxon>Marasmiineae</taxon>
        <taxon>Mycenaceae</taxon>
        <taxon>Mycena</taxon>
    </lineage>
</organism>
<evidence type="ECO:0000313" key="1">
    <source>
        <dbReference type="EMBL" id="KAJ7305518.1"/>
    </source>
</evidence>
<comment type="caution">
    <text evidence="1">The sequence shown here is derived from an EMBL/GenBank/DDBJ whole genome shotgun (WGS) entry which is preliminary data.</text>
</comment>
<dbReference type="InterPro" id="IPR040521">
    <property type="entry name" value="KDZ"/>
</dbReference>
<proteinExistence type="predicted"/>
<name>A0AAD6Z3A1_9AGAR</name>
<dbReference type="PANTHER" id="PTHR33096:SF1">
    <property type="entry name" value="CXC1-LIKE CYSTEINE CLUSTER ASSOCIATED WITH KDZ TRANSPOSASES DOMAIN-CONTAINING PROTEIN"/>
    <property type="match status" value="1"/>
</dbReference>
<protein>
    <submittedName>
        <fullName evidence="1">Uncharacterized protein</fullName>
    </submittedName>
</protein>
<gene>
    <name evidence="1" type="ORF">DFH08DRAFT_918626</name>
</gene>
<keyword evidence="2" id="KW-1185">Reference proteome</keyword>
<dbReference type="Pfam" id="PF18758">
    <property type="entry name" value="KDZ"/>
    <property type="match status" value="1"/>
</dbReference>
<evidence type="ECO:0000313" key="2">
    <source>
        <dbReference type="Proteomes" id="UP001218218"/>
    </source>
</evidence>
<dbReference type="EMBL" id="JARIHO010000096">
    <property type="protein sequence ID" value="KAJ7305518.1"/>
    <property type="molecule type" value="Genomic_DNA"/>
</dbReference>
<reference evidence="1" key="1">
    <citation type="submission" date="2023-03" db="EMBL/GenBank/DDBJ databases">
        <title>Massive genome expansion in bonnet fungi (Mycena s.s.) driven by repeated elements and novel gene families across ecological guilds.</title>
        <authorList>
            <consortium name="Lawrence Berkeley National Laboratory"/>
            <person name="Harder C.B."/>
            <person name="Miyauchi S."/>
            <person name="Viragh M."/>
            <person name="Kuo A."/>
            <person name="Thoen E."/>
            <person name="Andreopoulos B."/>
            <person name="Lu D."/>
            <person name="Skrede I."/>
            <person name="Drula E."/>
            <person name="Henrissat B."/>
            <person name="Morin E."/>
            <person name="Kohler A."/>
            <person name="Barry K."/>
            <person name="LaButti K."/>
            <person name="Morin E."/>
            <person name="Salamov A."/>
            <person name="Lipzen A."/>
            <person name="Mereny Z."/>
            <person name="Hegedus B."/>
            <person name="Baldrian P."/>
            <person name="Stursova M."/>
            <person name="Weitz H."/>
            <person name="Taylor A."/>
            <person name="Grigoriev I.V."/>
            <person name="Nagy L.G."/>
            <person name="Martin F."/>
            <person name="Kauserud H."/>
        </authorList>
    </citation>
    <scope>NUCLEOTIDE SEQUENCE</scope>
    <source>
        <strain evidence="1">CBHHK002</strain>
    </source>
</reference>
<dbReference type="PANTHER" id="PTHR33096">
    <property type="entry name" value="CXC2 DOMAIN-CONTAINING PROTEIN"/>
    <property type="match status" value="1"/>
</dbReference>
<dbReference type="AlphaFoldDB" id="A0AAD6Z3A1"/>
<accession>A0AAD6Z3A1</accession>
<sequence>MGEEFERVIFLCDIDTPGEQQKYIVVLMEEVNSHLPPQATILQAYNMGCVTDHSFNLFPILTKGFREHVSFIINAMHVFGHWWVCQLVYSPHCHDGAGLSDMEGVEQLWSQIRKLIPLTQAQWLAKNLPKKCQAAAKMLSECGVPEAELREQWQAQKTAQTSAQSHMSSIHLYLDKVLKLQDQIDAVKKSTHEAKQFLTRGTATADSLTYIHHLQSTHKTLSSQAEALYASLNIHDSFPELRGLPLDFVRTLIIMCDLKMNICTKLHQATQKAISKRTPALLKAISKFNDHCSNLERLRPLGCNIPISTTLPTQLNPLREDPTLHEDVWLTLQEGEIPCWMDNEDVCDGIRSLLVLDRCNKEMCRLNIERRNLE</sequence>
<dbReference type="Proteomes" id="UP001218218">
    <property type="component" value="Unassembled WGS sequence"/>
</dbReference>